<feature type="transmembrane region" description="Helical" evidence="1">
    <location>
        <begin position="361"/>
        <end position="379"/>
    </location>
</feature>
<feature type="transmembrane region" description="Helical" evidence="1">
    <location>
        <begin position="20"/>
        <end position="45"/>
    </location>
</feature>
<feature type="transmembrane region" description="Helical" evidence="1">
    <location>
        <begin position="146"/>
        <end position="172"/>
    </location>
</feature>
<feature type="transmembrane region" description="Helical" evidence="1">
    <location>
        <begin position="301"/>
        <end position="321"/>
    </location>
</feature>
<organism evidence="2 3">
    <name type="scientific">Ideonella dechloratans</name>
    <dbReference type="NCBI Taxonomy" id="36863"/>
    <lineage>
        <taxon>Bacteria</taxon>
        <taxon>Pseudomonadati</taxon>
        <taxon>Pseudomonadota</taxon>
        <taxon>Betaproteobacteria</taxon>
        <taxon>Burkholderiales</taxon>
        <taxon>Sphaerotilaceae</taxon>
        <taxon>Ideonella</taxon>
    </lineage>
</organism>
<dbReference type="Pfam" id="PF05940">
    <property type="entry name" value="NnrS"/>
    <property type="match status" value="1"/>
</dbReference>
<dbReference type="AlphaFoldDB" id="A0A643F7L0"/>
<gene>
    <name evidence="2" type="ORF">F7Q92_20480</name>
</gene>
<feature type="transmembrane region" description="Helical" evidence="1">
    <location>
        <begin position="333"/>
        <end position="355"/>
    </location>
</feature>
<keyword evidence="3" id="KW-1185">Reference proteome</keyword>
<evidence type="ECO:0000313" key="3">
    <source>
        <dbReference type="Proteomes" id="UP000430120"/>
    </source>
</evidence>
<dbReference type="EMBL" id="VZPB01000088">
    <property type="protein sequence ID" value="KAB0573844.1"/>
    <property type="molecule type" value="Genomic_DNA"/>
</dbReference>
<dbReference type="RefSeq" id="WP_151125919.1">
    <property type="nucleotide sequence ID" value="NZ_CP088082.1"/>
</dbReference>
<dbReference type="OrthoDB" id="9770040at2"/>
<keyword evidence="1" id="KW-0812">Transmembrane</keyword>
<feature type="transmembrane region" description="Helical" evidence="1">
    <location>
        <begin position="114"/>
        <end position="134"/>
    </location>
</feature>
<evidence type="ECO:0000256" key="1">
    <source>
        <dbReference type="SAM" id="Phobius"/>
    </source>
</evidence>
<proteinExistence type="predicted"/>
<dbReference type="InterPro" id="IPR010266">
    <property type="entry name" value="NnrS"/>
</dbReference>
<feature type="transmembrane region" description="Helical" evidence="1">
    <location>
        <begin position="178"/>
        <end position="198"/>
    </location>
</feature>
<sequence>MTTVLLQHKSPVPPRGGWALWALGFRPFYLLAALWAVLSIPLWAAQMSGHLGSWTRGMPWHAHEMVFGYTLAIVVGFLFTAGRNWSGQPTPTGRHLQALAALWLLARVLGFTPWLLAAGLANAVFAWASAWALWRALRAGPNRRNDFFPLLLVGLGLASLGLHLQALGWLAWPEGLGLPIALDVVLFMIAVMAGRVVPMFSNNGVPGMQARRHERLEKAALGGVLVLMAADALGLHGLPLAVLLSGLALLHAARWALWQPWRTLRHPLVWVLHAAYLWLPLHLLLRAGATLEAWPLGPATHALTLGTIGGMTIGMITRTALGHTGRPLQAGPFETTAFVAMLGAALVRVAVPLLWPSGLLAAVHLSATLWVLAFLAYLARYVGILSRPRLDGQPG</sequence>
<keyword evidence="1" id="KW-1133">Transmembrane helix</keyword>
<evidence type="ECO:0000313" key="2">
    <source>
        <dbReference type="EMBL" id="KAB0573844.1"/>
    </source>
</evidence>
<protein>
    <submittedName>
        <fullName evidence="2">NnrS family protein</fullName>
    </submittedName>
</protein>
<keyword evidence="1" id="KW-0472">Membrane</keyword>
<comment type="caution">
    <text evidence="2">The sequence shown here is derived from an EMBL/GenBank/DDBJ whole genome shotgun (WGS) entry which is preliminary data.</text>
</comment>
<feature type="transmembrane region" description="Helical" evidence="1">
    <location>
        <begin position="66"/>
        <end position="85"/>
    </location>
</feature>
<accession>A0A643F7L0</accession>
<reference evidence="2 3" key="1">
    <citation type="submission" date="2019-09" db="EMBL/GenBank/DDBJ databases">
        <title>Draft genome sequences of 48 bacterial type strains from the CCUG.</title>
        <authorList>
            <person name="Tunovic T."/>
            <person name="Pineiro-Iglesias B."/>
            <person name="Unosson C."/>
            <person name="Inganas E."/>
            <person name="Ohlen M."/>
            <person name="Cardew S."/>
            <person name="Jensie-Markopoulos S."/>
            <person name="Salva-Serra F."/>
            <person name="Jaen-Luchoro D."/>
            <person name="Karlsson R."/>
            <person name="Svensson-Stadler L."/>
            <person name="Chun J."/>
            <person name="Moore E."/>
        </authorList>
    </citation>
    <scope>NUCLEOTIDE SEQUENCE [LARGE SCALE GENOMIC DNA]</scope>
    <source>
        <strain evidence="2 3">CCUG 30977</strain>
    </source>
</reference>
<feature type="transmembrane region" description="Helical" evidence="1">
    <location>
        <begin position="219"/>
        <end position="235"/>
    </location>
</feature>
<name>A0A643F7L0_IDEDE</name>
<feature type="transmembrane region" description="Helical" evidence="1">
    <location>
        <begin position="269"/>
        <end position="289"/>
    </location>
</feature>
<dbReference type="Proteomes" id="UP000430120">
    <property type="component" value="Unassembled WGS sequence"/>
</dbReference>